<evidence type="ECO:0000313" key="2">
    <source>
        <dbReference type="EMBL" id="PSL05410.1"/>
    </source>
</evidence>
<organism evidence="2 3">
    <name type="scientific">Haloactinopolyspora alba</name>
    <dbReference type="NCBI Taxonomy" id="648780"/>
    <lineage>
        <taxon>Bacteria</taxon>
        <taxon>Bacillati</taxon>
        <taxon>Actinomycetota</taxon>
        <taxon>Actinomycetes</taxon>
        <taxon>Jiangellales</taxon>
        <taxon>Jiangellaceae</taxon>
        <taxon>Haloactinopolyspora</taxon>
    </lineage>
</organism>
<sequence>MPDNRSMTGRDGARGRPVDLGTMSPAGSDDGRTPAAGTSRPDDDGARRRWPRWLPVAVALAAGAVIGTVAAEVREGPGDDPGVRLAGMLLEPLAPLPRGEFNYLTLGIVNASTQSVDIVDAQVDGFRRPETTPAPAPVTAEPGRWVRYRTPAIPDCAAQPSEEIRVRLRTESGTTTVTMSTPSDARAVVSLWRGLCGTGEQDAPS</sequence>
<evidence type="ECO:0000313" key="3">
    <source>
        <dbReference type="Proteomes" id="UP000243528"/>
    </source>
</evidence>
<protein>
    <submittedName>
        <fullName evidence="2">Uncharacterized protein</fullName>
    </submittedName>
</protein>
<accession>A0A2P8E7G5</accession>
<feature type="region of interest" description="Disordered" evidence="1">
    <location>
        <begin position="1"/>
        <end position="48"/>
    </location>
</feature>
<dbReference type="AlphaFoldDB" id="A0A2P8E7G5"/>
<reference evidence="2 3" key="1">
    <citation type="submission" date="2018-03" db="EMBL/GenBank/DDBJ databases">
        <title>Genomic Encyclopedia of Archaeal and Bacterial Type Strains, Phase II (KMG-II): from individual species to whole genera.</title>
        <authorList>
            <person name="Goeker M."/>
        </authorList>
    </citation>
    <scope>NUCLEOTIDE SEQUENCE [LARGE SCALE GENOMIC DNA]</scope>
    <source>
        <strain evidence="2 3">DSM 45211</strain>
    </source>
</reference>
<gene>
    <name evidence="2" type="ORF">CLV30_104280</name>
</gene>
<name>A0A2P8E7G5_9ACTN</name>
<dbReference type="Proteomes" id="UP000243528">
    <property type="component" value="Unassembled WGS sequence"/>
</dbReference>
<proteinExistence type="predicted"/>
<keyword evidence="3" id="KW-1185">Reference proteome</keyword>
<comment type="caution">
    <text evidence="2">The sequence shown here is derived from an EMBL/GenBank/DDBJ whole genome shotgun (WGS) entry which is preliminary data.</text>
</comment>
<dbReference type="EMBL" id="PYGE01000004">
    <property type="protein sequence ID" value="PSL05410.1"/>
    <property type="molecule type" value="Genomic_DNA"/>
</dbReference>
<evidence type="ECO:0000256" key="1">
    <source>
        <dbReference type="SAM" id="MobiDB-lite"/>
    </source>
</evidence>